<protein>
    <submittedName>
        <fullName evidence="2">Uncharacterized protein</fullName>
    </submittedName>
</protein>
<keyword evidence="1" id="KW-0732">Signal</keyword>
<evidence type="ECO:0000313" key="2">
    <source>
        <dbReference type="EMBL" id="NEN25083.1"/>
    </source>
</evidence>
<dbReference type="Proteomes" id="UP000486602">
    <property type="component" value="Unassembled WGS sequence"/>
</dbReference>
<reference evidence="2 3" key="1">
    <citation type="submission" date="2020-02" db="EMBL/GenBank/DDBJ databases">
        <title>Out from the shadows clarifying the taxonomy of the family Cryomorphaceae and related taxa by utilizing the GTDB taxonomic framework.</title>
        <authorList>
            <person name="Bowman J.P."/>
        </authorList>
    </citation>
    <scope>NUCLEOTIDE SEQUENCE [LARGE SCALE GENOMIC DNA]</scope>
    <source>
        <strain evidence="2 3">QSSC 1-22</strain>
    </source>
</reference>
<name>A0A7K3WTS0_9FLAO</name>
<dbReference type="EMBL" id="JAAGVY010000039">
    <property type="protein sequence ID" value="NEN25083.1"/>
    <property type="molecule type" value="Genomic_DNA"/>
</dbReference>
<dbReference type="AlphaFoldDB" id="A0A7K3WTS0"/>
<evidence type="ECO:0000256" key="1">
    <source>
        <dbReference type="SAM" id="SignalP"/>
    </source>
</evidence>
<sequence>MNNLTNGLKKHFSQITNTLLTACMLLALGVVGVQAQVPDPMPSQYFFKVGDVKTNEITIEPGESFTLKVGFTLIGPCDGATATLLWDEDELVVPGTQVTNLIGSLLPFGFYNVISQDVGHLSFTQAILGGFILPPSDGAGGYVETDYML</sequence>
<feature type="chain" id="PRO_5029735279" evidence="1">
    <location>
        <begin position="36"/>
        <end position="149"/>
    </location>
</feature>
<feature type="signal peptide" evidence="1">
    <location>
        <begin position="1"/>
        <end position="35"/>
    </location>
</feature>
<keyword evidence="3" id="KW-1185">Reference proteome</keyword>
<gene>
    <name evidence="2" type="ORF">G3O08_16405</name>
</gene>
<organism evidence="2 3">
    <name type="scientific">Cryomorpha ignava</name>
    <dbReference type="NCBI Taxonomy" id="101383"/>
    <lineage>
        <taxon>Bacteria</taxon>
        <taxon>Pseudomonadati</taxon>
        <taxon>Bacteroidota</taxon>
        <taxon>Flavobacteriia</taxon>
        <taxon>Flavobacteriales</taxon>
        <taxon>Cryomorphaceae</taxon>
        <taxon>Cryomorpha</taxon>
    </lineage>
</organism>
<comment type="caution">
    <text evidence="2">The sequence shown here is derived from an EMBL/GenBank/DDBJ whole genome shotgun (WGS) entry which is preliminary data.</text>
</comment>
<evidence type="ECO:0000313" key="3">
    <source>
        <dbReference type="Proteomes" id="UP000486602"/>
    </source>
</evidence>
<proteinExistence type="predicted"/>
<dbReference type="RefSeq" id="WP_163286540.1">
    <property type="nucleotide sequence ID" value="NZ_JAAGVY010000039.1"/>
</dbReference>
<feature type="non-terminal residue" evidence="2">
    <location>
        <position position="149"/>
    </location>
</feature>
<accession>A0A7K3WTS0</accession>